<accession>A0A3B1B4A7</accession>
<gene>
    <name evidence="2" type="ORF">MNBD_GAMMA21-1853</name>
</gene>
<reference evidence="2" key="1">
    <citation type="submission" date="2018-06" db="EMBL/GenBank/DDBJ databases">
        <authorList>
            <person name="Zhirakovskaya E."/>
        </authorList>
    </citation>
    <scope>NUCLEOTIDE SEQUENCE</scope>
</reference>
<feature type="transmembrane region" description="Helical" evidence="1">
    <location>
        <begin position="36"/>
        <end position="53"/>
    </location>
</feature>
<evidence type="ECO:0000256" key="1">
    <source>
        <dbReference type="SAM" id="Phobius"/>
    </source>
</evidence>
<keyword evidence="1" id="KW-1133">Transmembrane helix</keyword>
<proteinExistence type="predicted"/>
<evidence type="ECO:0000313" key="2">
    <source>
        <dbReference type="EMBL" id="VAX01105.1"/>
    </source>
</evidence>
<feature type="transmembrane region" description="Helical" evidence="1">
    <location>
        <begin position="12"/>
        <end position="30"/>
    </location>
</feature>
<evidence type="ECO:0008006" key="3">
    <source>
        <dbReference type="Google" id="ProtNLM"/>
    </source>
</evidence>
<protein>
    <recommendedName>
        <fullName evidence="3">AI-2E family transporter</fullName>
    </recommendedName>
</protein>
<organism evidence="2">
    <name type="scientific">hydrothermal vent metagenome</name>
    <dbReference type="NCBI Taxonomy" id="652676"/>
    <lineage>
        <taxon>unclassified sequences</taxon>
        <taxon>metagenomes</taxon>
        <taxon>ecological metagenomes</taxon>
    </lineage>
</organism>
<dbReference type="AlphaFoldDB" id="A0A3B1B4A7"/>
<keyword evidence="1" id="KW-0812">Transmembrane</keyword>
<name>A0A3B1B4A7_9ZZZZ</name>
<sequence>MTTQASQGIDTAIKIGLVVLLALWVFQIAAPFISPIVWAGIIAIAVYPIFTLVKRKTGLSNGLSSTIVTLTLLAI</sequence>
<keyword evidence="1" id="KW-0472">Membrane</keyword>
<dbReference type="EMBL" id="UOFR01000082">
    <property type="protein sequence ID" value="VAX01105.1"/>
    <property type="molecule type" value="Genomic_DNA"/>
</dbReference>